<dbReference type="Proteomes" id="UP000501780">
    <property type="component" value="Chromosome"/>
</dbReference>
<evidence type="ECO:0000313" key="2">
    <source>
        <dbReference type="EMBL" id="QIU94453.1"/>
    </source>
</evidence>
<keyword evidence="1" id="KW-0732">Signal</keyword>
<name>A0A6H0KMP2_9BACE</name>
<dbReference type="KEGG" id="bfc:BacF7301_09990"/>
<proteinExistence type="predicted"/>
<feature type="chain" id="PRO_5026231414" description="Nuclear transport factor 2 family protein" evidence="1">
    <location>
        <begin position="24"/>
        <end position="333"/>
    </location>
</feature>
<accession>A0A6H0KMP2</accession>
<sequence>MKSIILSWALVAVCTLTTLSVQAQDAVSLEIVDGLYNDGLKAKMERNTGALLTEINKAFKENRALNLAPLGLTDSAERGLSALWENTHFYCDDSEVVQSCIRNGNGYQIRQIPLMIKPIGDTLDDEYQEAVINYDANGSITRFNFTLSTTVYQNVMKKGKTVTEIARRQEILSYVEQFRTAYNEKDTTFLKNIFSEDALIITGTVTKVKKTDGAGITYNKVTYKKQGKQEYINNLKRSFAANKWINVRFDEVKVVKHPNPKMEGFYGVTVHQLYANSSGYNDDGYLFMLWDFRDKNQVQIHVRTWQPRWMNTAKTEEIAQEEIFTPGDFVIDL</sequence>
<gene>
    <name evidence="2" type="ORF">BacF7301_09990</name>
</gene>
<dbReference type="EMBL" id="CP050831">
    <property type="protein sequence ID" value="QIU94453.1"/>
    <property type="molecule type" value="Genomic_DNA"/>
</dbReference>
<dbReference type="RefSeq" id="WP_167962401.1">
    <property type="nucleotide sequence ID" value="NZ_CP050831.1"/>
</dbReference>
<reference evidence="2 3" key="1">
    <citation type="submission" date="2020-03" db="EMBL/GenBank/DDBJ databases">
        <title>Genomic analysis of Bacteroides faecium CBA7301.</title>
        <authorList>
            <person name="Kim J."/>
            <person name="Roh S.W."/>
        </authorList>
    </citation>
    <scope>NUCLEOTIDE SEQUENCE [LARGE SCALE GENOMIC DNA]</scope>
    <source>
        <strain evidence="2 3">CBA7301</strain>
    </source>
</reference>
<evidence type="ECO:0000256" key="1">
    <source>
        <dbReference type="SAM" id="SignalP"/>
    </source>
</evidence>
<organism evidence="2 3">
    <name type="scientific">Bacteroides faecium</name>
    <dbReference type="NCBI Taxonomy" id="2715212"/>
    <lineage>
        <taxon>Bacteria</taxon>
        <taxon>Pseudomonadati</taxon>
        <taxon>Bacteroidota</taxon>
        <taxon>Bacteroidia</taxon>
        <taxon>Bacteroidales</taxon>
        <taxon>Bacteroidaceae</taxon>
        <taxon>Bacteroides</taxon>
    </lineage>
</organism>
<dbReference type="Gene3D" id="3.10.450.50">
    <property type="match status" value="1"/>
</dbReference>
<evidence type="ECO:0008006" key="4">
    <source>
        <dbReference type="Google" id="ProtNLM"/>
    </source>
</evidence>
<feature type="signal peptide" evidence="1">
    <location>
        <begin position="1"/>
        <end position="23"/>
    </location>
</feature>
<keyword evidence="3" id="KW-1185">Reference proteome</keyword>
<dbReference type="AlphaFoldDB" id="A0A6H0KMP2"/>
<evidence type="ECO:0000313" key="3">
    <source>
        <dbReference type="Proteomes" id="UP000501780"/>
    </source>
</evidence>
<protein>
    <recommendedName>
        <fullName evidence="4">Nuclear transport factor 2 family protein</fullName>
    </recommendedName>
</protein>